<keyword evidence="3" id="KW-1185">Reference proteome</keyword>
<dbReference type="Proteomes" id="UP000823588">
    <property type="component" value="Unassembled WGS sequence"/>
</dbReference>
<evidence type="ECO:0000313" key="3">
    <source>
        <dbReference type="Proteomes" id="UP000823588"/>
    </source>
</evidence>
<gene>
    <name evidence="2" type="ORF">J2751_002442</name>
</gene>
<feature type="region of interest" description="Disordered" evidence="1">
    <location>
        <begin position="29"/>
        <end position="51"/>
    </location>
</feature>
<reference evidence="2" key="1">
    <citation type="submission" date="2021-03" db="EMBL/GenBank/DDBJ databases">
        <title>Genomic Encyclopedia of Type Strains, Phase IV (KMG-IV): sequencing the most valuable type-strain genomes for metagenomic binning, comparative biology and taxonomic classification.</title>
        <authorList>
            <person name="Goeker M."/>
        </authorList>
    </citation>
    <scope>NUCLEOTIDE SEQUENCE</scope>
    <source>
        <strain evidence="2">DSM 23564</strain>
    </source>
</reference>
<dbReference type="EMBL" id="JAGGKQ010000021">
    <property type="protein sequence ID" value="MBP1923400.1"/>
    <property type="molecule type" value="Genomic_DNA"/>
</dbReference>
<comment type="caution">
    <text evidence="2">The sequence shown here is derived from an EMBL/GenBank/DDBJ whole genome shotgun (WGS) entry which is preliminary data.</text>
</comment>
<name>A0A8T4GIG3_9EURY</name>
<dbReference type="GO" id="GO:0003677">
    <property type="term" value="F:DNA binding"/>
    <property type="evidence" value="ECO:0007669"/>
    <property type="project" value="UniProtKB-KW"/>
</dbReference>
<protein>
    <submittedName>
        <fullName evidence="2">DNA-binding IclR family transcriptional regulator</fullName>
    </submittedName>
</protein>
<proteinExistence type="predicted"/>
<organism evidence="2 3">
    <name type="scientific">Halorubrum alkaliphilum</name>
    <dbReference type="NCBI Taxonomy" id="261290"/>
    <lineage>
        <taxon>Archaea</taxon>
        <taxon>Methanobacteriati</taxon>
        <taxon>Methanobacteriota</taxon>
        <taxon>Stenosarchaea group</taxon>
        <taxon>Halobacteria</taxon>
        <taxon>Halobacteriales</taxon>
        <taxon>Haloferacaceae</taxon>
        <taxon>Halorubrum</taxon>
    </lineage>
</organism>
<dbReference type="AlphaFoldDB" id="A0A8T4GIG3"/>
<evidence type="ECO:0000256" key="1">
    <source>
        <dbReference type="SAM" id="MobiDB-lite"/>
    </source>
</evidence>
<sequence length="51" mass="5886">MPSTVYRVLRQLEADDWIEQRGNSWHPDMKPRMLGNVGGGESSGRNIELDW</sequence>
<keyword evidence="2" id="KW-0238">DNA-binding</keyword>
<accession>A0A8T4GIG3</accession>
<evidence type="ECO:0000313" key="2">
    <source>
        <dbReference type="EMBL" id="MBP1923400.1"/>
    </source>
</evidence>